<accession>A0A9P3G1S5</accession>
<reference evidence="1 2" key="1">
    <citation type="submission" date="2021-08" db="EMBL/GenBank/DDBJ databases">
        <title>Draft Genome Sequence of Phanerochaete sordida strain YK-624.</title>
        <authorList>
            <person name="Mori T."/>
            <person name="Dohra H."/>
            <person name="Suzuki T."/>
            <person name="Kawagishi H."/>
            <person name="Hirai H."/>
        </authorList>
    </citation>
    <scope>NUCLEOTIDE SEQUENCE [LARGE SCALE GENOMIC DNA]</scope>
    <source>
        <strain evidence="1 2">YK-624</strain>
    </source>
</reference>
<gene>
    <name evidence="1" type="ORF">PsYK624_021800</name>
</gene>
<comment type="caution">
    <text evidence="1">The sequence shown here is derived from an EMBL/GenBank/DDBJ whole genome shotgun (WGS) entry which is preliminary data.</text>
</comment>
<evidence type="ECO:0000313" key="2">
    <source>
        <dbReference type="Proteomes" id="UP000703269"/>
    </source>
</evidence>
<organism evidence="1 2">
    <name type="scientific">Phanerochaete sordida</name>
    <dbReference type="NCBI Taxonomy" id="48140"/>
    <lineage>
        <taxon>Eukaryota</taxon>
        <taxon>Fungi</taxon>
        <taxon>Dikarya</taxon>
        <taxon>Basidiomycota</taxon>
        <taxon>Agaricomycotina</taxon>
        <taxon>Agaricomycetes</taxon>
        <taxon>Polyporales</taxon>
        <taxon>Phanerochaetaceae</taxon>
        <taxon>Phanerochaete</taxon>
    </lineage>
</organism>
<dbReference type="AlphaFoldDB" id="A0A9P3G1S5"/>
<dbReference type="EMBL" id="BPQB01000003">
    <property type="protein sequence ID" value="GJE86100.1"/>
    <property type="molecule type" value="Genomic_DNA"/>
</dbReference>
<proteinExistence type="predicted"/>
<keyword evidence="2" id="KW-1185">Reference proteome</keyword>
<name>A0A9P3G1S5_9APHY</name>
<evidence type="ECO:0000313" key="1">
    <source>
        <dbReference type="EMBL" id="GJE86100.1"/>
    </source>
</evidence>
<sequence length="121" mass="12819">MFDVRSGIQSGPANLQRAAFARGGRAAAFAFLRRPCLRMCDAQMIEAQEAVASRSPRCVHALIPSGSAGSAGAGGCSVWVIWLGFGLRVGDGSGKMDRSTCAVVVASLCVKWRVCMNRVRE</sequence>
<protein>
    <submittedName>
        <fullName evidence="1">Uncharacterized protein</fullName>
    </submittedName>
</protein>
<dbReference type="Proteomes" id="UP000703269">
    <property type="component" value="Unassembled WGS sequence"/>
</dbReference>